<proteinExistence type="predicted"/>
<feature type="compositionally biased region" description="Polar residues" evidence="1">
    <location>
        <begin position="364"/>
        <end position="383"/>
    </location>
</feature>
<protein>
    <submittedName>
        <fullName evidence="2">Uncharacterized protein</fullName>
    </submittedName>
</protein>
<feature type="region of interest" description="Disordered" evidence="1">
    <location>
        <begin position="277"/>
        <end position="346"/>
    </location>
</feature>
<accession>A0A166UJ87</accession>
<feature type="compositionally biased region" description="Basic and acidic residues" evidence="1">
    <location>
        <begin position="428"/>
        <end position="438"/>
    </location>
</feature>
<name>A0A166UJ87_9AGAM</name>
<feature type="compositionally biased region" description="Pro residues" evidence="1">
    <location>
        <begin position="311"/>
        <end position="327"/>
    </location>
</feature>
<dbReference type="Proteomes" id="UP000076532">
    <property type="component" value="Unassembled WGS sequence"/>
</dbReference>
<feature type="compositionally biased region" description="Low complexity" evidence="1">
    <location>
        <begin position="405"/>
        <end position="416"/>
    </location>
</feature>
<dbReference type="AlphaFoldDB" id="A0A166UJ87"/>
<feature type="compositionally biased region" description="Polar residues" evidence="1">
    <location>
        <begin position="1"/>
        <end position="12"/>
    </location>
</feature>
<dbReference type="GO" id="GO:0030041">
    <property type="term" value="P:actin filament polymerization"/>
    <property type="evidence" value="ECO:0007669"/>
    <property type="project" value="TreeGrafter"/>
</dbReference>
<sequence>MPKNAQLVSRFSSDGEESRPGRPVPVAIDLPSRGALQPHALQDDATTEKENMVASGDEGSPRRRRKSSFMRRITSKLRPVPHPSNVPQSPPLVPQSPPHSSPLSPHILHTNGHHNTAQPHHNTAQQGHIPFFPSPGLLPDLSVQEKEQDRQLDAYFPRVSDATSLEEDDWMTEARQIREDLETRWHSDAAGLRKVPIYPEVLATPQFGNLKAKSAADLQAHGPAPRFQVVREFKVLRAHEPAPHFEVVREFTVLRPRCSSMTPPVEPTVVAVPPAGAKISSGSLQPPSIPGAGRNRAHSLSPRTSRASLRPPGPPPDGPLPTLPPPKASITLAVPRPTSQPQPPVVMANGQLLHTSLSVSNLKDNRETLQPSPRSSETTSVPFPSNDDEIGAQDRLNAASPAPHTTATKVAVAEATADPRGRGQRRKSFVEHSLESLRRSFSKSKSAKPPPVPPKFDASQLPPVPPPKSNASQLPPSPPLPLSLPLSPTNGSFHSSSCRSSATSILARSSGQS</sequence>
<feature type="region of interest" description="Disordered" evidence="1">
    <location>
        <begin position="1"/>
        <end position="149"/>
    </location>
</feature>
<evidence type="ECO:0000313" key="3">
    <source>
        <dbReference type="Proteomes" id="UP000076532"/>
    </source>
</evidence>
<feature type="region of interest" description="Disordered" evidence="1">
    <location>
        <begin position="364"/>
        <end position="513"/>
    </location>
</feature>
<dbReference type="EMBL" id="KV417488">
    <property type="protein sequence ID" value="KZP31743.1"/>
    <property type="molecule type" value="Genomic_DNA"/>
</dbReference>
<feature type="compositionally biased region" description="Polar residues" evidence="1">
    <location>
        <begin position="113"/>
        <end position="126"/>
    </location>
</feature>
<feature type="compositionally biased region" description="Basic residues" evidence="1">
    <location>
        <begin position="62"/>
        <end position="75"/>
    </location>
</feature>
<organism evidence="2 3">
    <name type="scientific">Athelia psychrophila</name>
    <dbReference type="NCBI Taxonomy" id="1759441"/>
    <lineage>
        <taxon>Eukaryota</taxon>
        <taxon>Fungi</taxon>
        <taxon>Dikarya</taxon>
        <taxon>Basidiomycota</taxon>
        <taxon>Agaricomycotina</taxon>
        <taxon>Agaricomycetes</taxon>
        <taxon>Agaricomycetidae</taxon>
        <taxon>Atheliales</taxon>
        <taxon>Atheliaceae</taxon>
        <taxon>Athelia</taxon>
    </lineage>
</organism>
<gene>
    <name evidence="2" type="ORF">FIBSPDRAFT_1037305</name>
</gene>
<feature type="compositionally biased region" description="Polar residues" evidence="1">
    <location>
        <begin position="489"/>
        <end position="513"/>
    </location>
</feature>
<evidence type="ECO:0000313" key="2">
    <source>
        <dbReference type="EMBL" id="KZP31743.1"/>
    </source>
</evidence>
<dbReference type="OrthoDB" id="3310604at2759"/>
<keyword evidence="3" id="KW-1185">Reference proteome</keyword>
<dbReference type="PANTHER" id="PTHR45691">
    <property type="entry name" value="PROTEIN DIAPHANOUS"/>
    <property type="match status" value="1"/>
</dbReference>
<dbReference type="PANTHER" id="PTHR45691:SF6">
    <property type="entry name" value="PROTEIN DIAPHANOUS"/>
    <property type="match status" value="1"/>
</dbReference>
<feature type="compositionally biased region" description="Pro residues" evidence="1">
    <location>
        <begin position="80"/>
        <end position="100"/>
    </location>
</feature>
<reference evidence="2 3" key="1">
    <citation type="journal article" date="2016" name="Mol. Biol. Evol.">
        <title>Comparative Genomics of Early-Diverging Mushroom-Forming Fungi Provides Insights into the Origins of Lignocellulose Decay Capabilities.</title>
        <authorList>
            <person name="Nagy L.G."/>
            <person name="Riley R."/>
            <person name="Tritt A."/>
            <person name="Adam C."/>
            <person name="Daum C."/>
            <person name="Floudas D."/>
            <person name="Sun H."/>
            <person name="Yadav J.S."/>
            <person name="Pangilinan J."/>
            <person name="Larsson K.H."/>
            <person name="Matsuura K."/>
            <person name="Barry K."/>
            <person name="Labutti K."/>
            <person name="Kuo R."/>
            <person name="Ohm R.A."/>
            <person name="Bhattacharya S.S."/>
            <person name="Shirouzu T."/>
            <person name="Yoshinaga Y."/>
            <person name="Martin F.M."/>
            <person name="Grigoriev I.V."/>
            <person name="Hibbett D.S."/>
        </authorList>
    </citation>
    <scope>NUCLEOTIDE SEQUENCE [LARGE SCALE GENOMIC DNA]</scope>
    <source>
        <strain evidence="2 3">CBS 109695</strain>
    </source>
</reference>
<dbReference type="GO" id="GO:0005884">
    <property type="term" value="C:actin filament"/>
    <property type="evidence" value="ECO:0007669"/>
    <property type="project" value="TreeGrafter"/>
</dbReference>
<evidence type="ECO:0000256" key="1">
    <source>
        <dbReference type="SAM" id="MobiDB-lite"/>
    </source>
</evidence>
<dbReference type="InterPro" id="IPR051412">
    <property type="entry name" value="Formin_Homology_Diaphanous_sf"/>
</dbReference>